<feature type="region of interest" description="Disordered" evidence="1">
    <location>
        <begin position="102"/>
        <end position="121"/>
    </location>
</feature>
<gene>
    <name evidence="2" type="ORF">Xclt_21150</name>
</gene>
<dbReference type="Proteomes" id="UP000190210">
    <property type="component" value="Unassembled WGS sequence"/>
</dbReference>
<evidence type="ECO:0000256" key="1">
    <source>
        <dbReference type="SAM" id="MobiDB-lite"/>
    </source>
</evidence>
<proteinExistence type="predicted"/>
<sequence length="121" mass="13014">MRTSRPLTSRTDAMTAPKAPASHSRHHARAPLHAEPFTFGVTLQQIDRFHTLLRTITAHSDMVAVCSGKPLDATSLSVLGESIFNAARAVRGVVDEIYERRLGGDGPADAADARVQRGARA</sequence>
<feature type="region of interest" description="Disordered" evidence="1">
    <location>
        <begin position="1"/>
        <end position="28"/>
    </location>
</feature>
<accession>A0AB73MY41</accession>
<evidence type="ECO:0000313" key="3">
    <source>
        <dbReference type="Proteomes" id="UP000190210"/>
    </source>
</evidence>
<reference evidence="2 3" key="1">
    <citation type="submission" date="2015-12" db="EMBL/GenBank/DDBJ databases">
        <authorList>
            <person name="Bansal K."/>
            <person name="Midha S."/>
            <person name="Patil P.B."/>
        </authorList>
    </citation>
    <scope>NUCLEOTIDE SEQUENCE [LARGE SCALE GENOMIC DNA]</scope>
    <source>
        <strain evidence="2 3">LMG9045</strain>
    </source>
</reference>
<protein>
    <submittedName>
        <fullName evidence="2">Uncharacterized protein</fullName>
    </submittedName>
</protein>
<name>A0AB73MY41_9XANT</name>
<feature type="compositionally biased region" description="Polar residues" evidence="1">
    <location>
        <begin position="1"/>
        <end position="12"/>
    </location>
</feature>
<organism evidence="2 3">
    <name type="scientific">Xanthomonas axonopodis pv. clitoriae</name>
    <dbReference type="NCBI Taxonomy" id="487828"/>
    <lineage>
        <taxon>Bacteria</taxon>
        <taxon>Pseudomonadati</taxon>
        <taxon>Pseudomonadota</taxon>
        <taxon>Gammaproteobacteria</taxon>
        <taxon>Lysobacterales</taxon>
        <taxon>Lysobacteraceae</taxon>
        <taxon>Xanthomonas</taxon>
    </lineage>
</organism>
<dbReference type="AlphaFoldDB" id="A0AB73MY41"/>
<evidence type="ECO:0000313" key="2">
    <source>
        <dbReference type="EMBL" id="OOW76340.1"/>
    </source>
</evidence>
<dbReference type="EMBL" id="LOKA01000074">
    <property type="protein sequence ID" value="OOW76340.1"/>
    <property type="molecule type" value="Genomic_DNA"/>
</dbReference>
<comment type="caution">
    <text evidence="2">The sequence shown here is derived from an EMBL/GenBank/DDBJ whole genome shotgun (WGS) entry which is preliminary data.</text>
</comment>